<dbReference type="AlphaFoldDB" id="X1ENS2"/>
<sequence length="48" mass="5980">MSLSDMNEWMEKRLERFYDPPDLNEFKILWKTKGIYNYEVGLRSFLKF</sequence>
<protein>
    <submittedName>
        <fullName evidence="1">Uncharacterized protein</fullName>
    </submittedName>
</protein>
<name>X1ENS2_9ZZZZ</name>
<gene>
    <name evidence="1" type="ORF">S03H2_24079</name>
</gene>
<organism evidence="1">
    <name type="scientific">marine sediment metagenome</name>
    <dbReference type="NCBI Taxonomy" id="412755"/>
    <lineage>
        <taxon>unclassified sequences</taxon>
        <taxon>metagenomes</taxon>
        <taxon>ecological metagenomes</taxon>
    </lineage>
</organism>
<evidence type="ECO:0000313" key="1">
    <source>
        <dbReference type="EMBL" id="GAH35021.1"/>
    </source>
</evidence>
<accession>X1ENS2</accession>
<reference evidence="1" key="1">
    <citation type="journal article" date="2014" name="Front. Microbiol.">
        <title>High frequency of phylogenetically diverse reductive dehalogenase-homologous genes in deep subseafloor sedimentary metagenomes.</title>
        <authorList>
            <person name="Kawai M."/>
            <person name="Futagami T."/>
            <person name="Toyoda A."/>
            <person name="Takaki Y."/>
            <person name="Nishi S."/>
            <person name="Hori S."/>
            <person name="Arai W."/>
            <person name="Tsubouchi T."/>
            <person name="Morono Y."/>
            <person name="Uchiyama I."/>
            <person name="Ito T."/>
            <person name="Fujiyama A."/>
            <person name="Inagaki F."/>
            <person name="Takami H."/>
        </authorList>
    </citation>
    <scope>NUCLEOTIDE SEQUENCE</scope>
    <source>
        <strain evidence="1">Expedition CK06-06</strain>
    </source>
</reference>
<proteinExistence type="predicted"/>
<dbReference type="EMBL" id="BARU01013280">
    <property type="protein sequence ID" value="GAH35021.1"/>
    <property type="molecule type" value="Genomic_DNA"/>
</dbReference>
<comment type="caution">
    <text evidence="1">The sequence shown here is derived from an EMBL/GenBank/DDBJ whole genome shotgun (WGS) entry which is preliminary data.</text>
</comment>